<gene>
    <name evidence="1" type="ORF">GCM10020221_12570</name>
</gene>
<dbReference type="RefSeq" id="WP_344961363.1">
    <property type="nucleotide sequence ID" value="NZ_BAAAXZ010000046.1"/>
</dbReference>
<dbReference type="Gene3D" id="3.30.530.20">
    <property type="match status" value="1"/>
</dbReference>
<evidence type="ECO:0000313" key="1">
    <source>
        <dbReference type="EMBL" id="GAA2917878.1"/>
    </source>
</evidence>
<reference evidence="1 2" key="1">
    <citation type="journal article" date="2019" name="Int. J. Syst. Evol. Microbiol.">
        <title>The Global Catalogue of Microorganisms (GCM) 10K type strain sequencing project: providing services to taxonomists for standard genome sequencing and annotation.</title>
        <authorList>
            <consortium name="The Broad Institute Genomics Platform"/>
            <consortium name="The Broad Institute Genome Sequencing Center for Infectious Disease"/>
            <person name="Wu L."/>
            <person name="Ma J."/>
        </authorList>
    </citation>
    <scope>NUCLEOTIDE SEQUENCE [LARGE SCALE GENOMIC DNA]</scope>
    <source>
        <strain evidence="1 2">JCM 4087</strain>
    </source>
</reference>
<sequence length="184" mass="20328">MPRRLRPVGADFADGSARVSAPLRMTFAGRTAAGPARVHRALAEDVTGWSRWFRVVTLARPVAGAGRSRREIRLVGGARFVETVMGGGRAAPLRVPRGRHQRPRPASLLEDWRLSPDGRGTAVRWTLAVDAPAPVRWALRLARPVFGLALRDALRALDRYLAARWRGRQPRHRPVVRNSVSTAS</sequence>
<name>A0ABN3WJP6_STRTU</name>
<dbReference type="Proteomes" id="UP001501102">
    <property type="component" value="Unassembled WGS sequence"/>
</dbReference>
<dbReference type="EMBL" id="BAAAXZ010000046">
    <property type="protein sequence ID" value="GAA2917878.1"/>
    <property type="molecule type" value="Genomic_DNA"/>
</dbReference>
<keyword evidence="2" id="KW-1185">Reference proteome</keyword>
<comment type="caution">
    <text evidence="1">The sequence shown here is derived from an EMBL/GenBank/DDBJ whole genome shotgun (WGS) entry which is preliminary data.</text>
</comment>
<evidence type="ECO:0000313" key="2">
    <source>
        <dbReference type="Proteomes" id="UP001501102"/>
    </source>
</evidence>
<protein>
    <submittedName>
        <fullName evidence="1">SRPBCC family protein</fullName>
    </submittedName>
</protein>
<accession>A0ABN3WJP6</accession>
<dbReference type="InterPro" id="IPR019587">
    <property type="entry name" value="Polyketide_cyclase/dehydratase"/>
</dbReference>
<dbReference type="Pfam" id="PF10604">
    <property type="entry name" value="Polyketide_cyc2"/>
    <property type="match status" value="1"/>
</dbReference>
<proteinExistence type="predicted"/>
<dbReference type="InterPro" id="IPR023393">
    <property type="entry name" value="START-like_dom_sf"/>
</dbReference>
<organism evidence="1 2">
    <name type="scientific">Streptomyces thioluteus</name>
    <dbReference type="NCBI Taxonomy" id="66431"/>
    <lineage>
        <taxon>Bacteria</taxon>
        <taxon>Bacillati</taxon>
        <taxon>Actinomycetota</taxon>
        <taxon>Actinomycetes</taxon>
        <taxon>Kitasatosporales</taxon>
        <taxon>Streptomycetaceae</taxon>
        <taxon>Streptomyces</taxon>
    </lineage>
</organism>
<dbReference type="SUPFAM" id="SSF55961">
    <property type="entry name" value="Bet v1-like"/>
    <property type="match status" value="1"/>
</dbReference>